<name>A0A6A5YFB0_9PLEO</name>
<evidence type="ECO:0000259" key="3">
    <source>
        <dbReference type="PROSITE" id="PS50048"/>
    </source>
</evidence>
<dbReference type="SMART" id="SM00066">
    <property type="entry name" value="GAL4"/>
    <property type="match status" value="1"/>
</dbReference>
<evidence type="ECO:0000313" key="4">
    <source>
        <dbReference type="EMBL" id="KAF2105972.1"/>
    </source>
</evidence>
<dbReference type="Gene3D" id="4.10.240.10">
    <property type="entry name" value="Zn(2)-C6 fungal-type DNA-binding domain"/>
    <property type="match status" value="1"/>
</dbReference>
<dbReference type="PROSITE" id="PS00463">
    <property type="entry name" value="ZN2_CY6_FUNGAL_1"/>
    <property type="match status" value="1"/>
</dbReference>
<dbReference type="GO" id="GO:0000981">
    <property type="term" value="F:DNA-binding transcription factor activity, RNA polymerase II-specific"/>
    <property type="evidence" value="ECO:0007669"/>
    <property type="project" value="InterPro"/>
</dbReference>
<evidence type="ECO:0000256" key="2">
    <source>
        <dbReference type="ARBA" id="ARBA00023242"/>
    </source>
</evidence>
<feature type="domain" description="Zn(2)-C6 fungal-type" evidence="3">
    <location>
        <begin position="12"/>
        <end position="42"/>
    </location>
</feature>
<dbReference type="PANTHER" id="PTHR37534">
    <property type="entry name" value="TRANSCRIPTIONAL ACTIVATOR PROTEIN UGA3"/>
    <property type="match status" value="1"/>
</dbReference>
<evidence type="ECO:0000313" key="5">
    <source>
        <dbReference type="Proteomes" id="UP000799770"/>
    </source>
</evidence>
<dbReference type="Pfam" id="PF00172">
    <property type="entry name" value="Zn_clus"/>
    <property type="match status" value="1"/>
</dbReference>
<reference evidence="4" key="1">
    <citation type="journal article" date="2020" name="Stud. Mycol.">
        <title>101 Dothideomycetes genomes: a test case for predicting lifestyles and emergence of pathogens.</title>
        <authorList>
            <person name="Haridas S."/>
            <person name="Albert R."/>
            <person name="Binder M."/>
            <person name="Bloem J."/>
            <person name="Labutti K."/>
            <person name="Salamov A."/>
            <person name="Andreopoulos B."/>
            <person name="Baker S."/>
            <person name="Barry K."/>
            <person name="Bills G."/>
            <person name="Bluhm B."/>
            <person name="Cannon C."/>
            <person name="Castanera R."/>
            <person name="Culley D."/>
            <person name="Daum C."/>
            <person name="Ezra D."/>
            <person name="Gonzalez J."/>
            <person name="Henrissat B."/>
            <person name="Kuo A."/>
            <person name="Liang C."/>
            <person name="Lipzen A."/>
            <person name="Lutzoni F."/>
            <person name="Magnuson J."/>
            <person name="Mondo S."/>
            <person name="Nolan M."/>
            <person name="Ohm R."/>
            <person name="Pangilinan J."/>
            <person name="Park H.-J."/>
            <person name="Ramirez L."/>
            <person name="Alfaro M."/>
            <person name="Sun H."/>
            <person name="Tritt A."/>
            <person name="Yoshinaga Y."/>
            <person name="Zwiers L.-H."/>
            <person name="Turgeon B."/>
            <person name="Goodwin S."/>
            <person name="Spatafora J."/>
            <person name="Crous P."/>
            <person name="Grigoriev I."/>
        </authorList>
    </citation>
    <scope>NUCLEOTIDE SEQUENCE</scope>
    <source>
        <strain evidence="4">CBS 627.86</strain>
    </source>
</reference>
<keyword evidence="2" id="KW-0539">Nucleus</keyword>
<dbReference type="GO" id="GO:0005634">
    <property type="term" value="C:nucleus"/>
    <property type="evidence" value="ECO:0007669"/>
    <property type="project" value="UniProtKB-SubCell"/>
</dbReference>
<dbReference type="InterPro" id="IPR021858">
    <property type="entry name" value="Fun_TF"/>
</dbReference>
<proteinExistence type="predicted"/>
<comment type="subcellular location">
    <subcellularLocation>
        <location evidence="1">Nucleus</location>
    </subcellularLocation>
</comment>
<evidence type="ECO:0000256" key="1">
    <source>
        <dbReference type="ARBA" id="ARBA00004123"/>
    </source>
</evidence>
<dbReference type="PROSITE" id="PS50048">
    <property type="entry name" value="ZN2_CY6_FUNGAL_2"/>
    <property type="match status" value="1"/>
</dbReference>
<dbReference type="InterPro" id="IPR001138">
    <property type="entry name" value="Zn2Cys6_DnaBD"/>
</dbReference>
<dbReference type="Pfam" id="PF11951">
    <property type="entry name" value="Fungal_trans_2"/>
    <property type="match status" value="1"/>
</dbReference>
<organism evidence="4 5">
    <name type="scientific">Lophiotrema nucula</name>
    <dbReference type="NCBI Taxonomy" id="690887"/>
    <lineage>
        <taxon>Eukaryota</taxon>
        <taxon>Fungi</taxon>
        <taxon>Dikarya</taxon>
        <taxon>Ascomycota</taxon>
        <taxon>Pezizomycotina</taxon>
        <taxon>Dothideomycetes</taxon>
        <taxon>Pleosporomycetidae</taxon>
        <taxon>Pleosporales</taxon>
        <taxon>Lophiotremataceae</taxon>
        <taxon>Lophiotrema</taxon>
    </lineage>
</organism>
<dbReference type="EMBL" id="ML977368">
    <property type="protein sequence ID" value="KAF2105972.1"/>
    <property type="molecule type" value="Genomic_DNA"/>
</dbReference>
<dbReference type="Proteomes" id="UP000799770">
    <property type="component" value="Unassembled WGS sequence"/>
</dbReference>
<dbReference type="SUPFAM" id="SSF57701">
    <property type="entry name" value="Zn2/Cys6 DNA-binding domain"/>
    <property type="match status" value="1"/>
</dbReference>
<gene>
    <name evidence="4" type="ORF">BDV96DRAFT_591639</name>
</gene>
<dbReference type="AlphaFoldDB" id="A0A6A5YFB0"/>
<dbReference type="PANTHER" id="PTHR37534:SF20">
    <property type="entry name" value="PRO1A C6 ZINK-FINGER PROTEIN"/>
    <property type="match status" value="1"/>
</dbReference>
<dbReference type="OrthoDB" id="5213892at2759"/>
<keyword evidence="5" id="KW-1185">Reference proteome</keyword>
<accession>A0A6A5YFB0</accession>
<sequence length="602" mass="66492">MLATRRHGRTDGCWTCKLRRKKCDELRPTCGDCDSLEIACNYGPKPTWMDGGEQQRQKTASLKNEIKRNATYRREKANASSNVAHEVTTHQFNIISNMMASNNLLPTKIVDSSVPGNQAPTQVCSSATSHGSAPFSSLPNDHQHYHGLNGIQQSPAIEIDFIMKYLDFVFPSLFPFYRPSLFETGRSWLIVLLGRSKVAYHSAVSLTCYFFTMALTDAESGEEHSDCKQVRWEEVEQQTNQCFDSLKIHMSTLDLNLGGAPATKLERVEILLNVNQILIFEIALGRSAPWNSHLPPAFALFEEVMASSDISYQGQGQSNLASVLLEIGHPLWTRPGQNGHIWSPDQAGFRFCAGFLIFIDVVGSTVIQKAPRLLSYHSCVLATVDDGKYVVSDAEVRLSAIVGCRNWVVRSIAEISALDSWKQERIDANSLPVAELFERASGIASKLMNGIFEIQTEHTANSANHRAPFDTSPNPCASSKSTLVWALAAQLYLEVVLHGWQISNAAIRANVTQIIDLLPTVPPYQLRALAWPLCVAGCLALESEETSFTALFTNQGKVYTAGALVDARQIMEKVWQIRPVLDATTWNLASCFGILGSPVLLA</sequence>
<dbReference type="GO" id="GO:0008270">
    <property type="term" value="F:zinc ion binding"/>
    <property type="evidence" value="ECO:0007669"/>
    <property type="project" value="InterPro"/>
</dbReference>
<protein>
    <submittedName>
        <fullName evidence="4">Fungal-specific transcription factor domain-containing protein</fullName>
    </submittedName>
</protein>
<dbReference type="InterPro" id="IPR036864">
    <property type="entry name" value="Zn2-C6_fun-type_DNA-bd_sf"/>
</dbReference>
<dbReference type="CDD" id="cd00067">
    <property type="entry name" value="GAL4"/>
    <property type="match status" value="1"/>
</dbReference>